<dbReference type="OrthoDB" id="9907631at2"/>
<proteinExistence type="predicted"/>
<accession>G8QU81</accession>
<keyword evidence="2" id="KW-1185">Reference proteome</keyword>
<sequence length="127" mass="13843">MKKHFVLYLLLVSVCILMLFSSCTTMTSEKRITPYSASVSFPAEGPYTVLGRVSYVSSQGTAGYRELLQQAKIKYPSADDVVNILVDSEDTFNVITDSFTGAKQTSLVGSVYSMSGIAISYTTPLQD</sequence>
<dbReference type="PROSITE" id="PS51257">
    <property type="entry name" value="PROKAR_LIPOPROTEIN"/>
    <property type="match status" value="1"/>
</dbReference>
<protein>
    <submittedName>
        <fullName evidence="1">Uncharacterized protein</fullName>
    </submittedName>
</protein>
<evidence type="ECO:0000313" key="1">
    <source>
        <dbReference type="EMBL" id="AEV28051.1"/>
    </source>
</evidence>
<dbReference type="RefSeq" id="WP_014268900.1">
    <property type="nucleotide sequence ID" value="NC_016633.1"/>
</dbReference>
<evidence type="ECO:0000313" key="2">
    <source>
        <dbReference type="Proteomes" id="UP000005632"/>
    </source>
</evidence>
<dbReference type="EMBL" id="CP003155">
    <property type="protein sequence ID" value="AEV28051.1"/>
    <property type="molecule type" value="Genomic_DNA"/>
</dbReference>
<dbReference type="KEGG" id="sgp:SpiGrapes_0187"/>
<reference evidence="1 2" key="1">
    <citation type="submission" date="2011-11" db="EMBL/GenBank/DDBJ databases">
        <title>Complete sequence of Spirochaeta sp. grapes.</title>
        <authorList>
            <consortium name="US DOE Joint Genome Institute"/>
            <person name="Lucas S."/>
            <person name="Han J."/>
            <person name="Lapidus A."/>
            <person name="Cheng J.-F."/>
            <person name="Goodwin L."/>
            <person name="Pitluck S."/>
            <person name="Peters L."/>
            <person name="Ovchinnikova G."/>
            <person name="Munk A.C."/>
            <person name="Detter J.C."/>
            <person name="Han C."/>
            <person name="Tapia R."/>
            <person name="Land M."/>
            <person name="Hauser L."/>
            <person name="Kyrpides N."/>
            <person name="Ivanova N."/>
            <person name="Pagani I."/>
            <person name="Ritalahtilisa K."/>
            <person name="Loeffler F."/>
            <person name="Woyke T."/>
        </authorList>
    </citation>
    <scope>NUCLEOTIDE SEQUENCE [LARGE SCALE GENOMIC DNA]</scope>
    <source>
        <strain evidence="2">ATCC BAA-1885 / DSM 22778 / Grapes</strain>
    </source>
</reference>
<name>G8QU81_SPHPG</name>
<dbReference type="Proteomes" id="UP000005632">
    <property type="component" value="Chromosome"/>
</dbReference>
<dbReference type="eggNOG" id="ENOG5031EK4">
    <property type="taxonomic scope" value="Bacteria"/>
</dbReference>
<dbReference type="HOGENOM" id="CLU_2107923_0_0_12"/>
<gene>
    <name evidence="1" type="ordered locus">SpiGrapes_0187</name>
</gene>
<dbReference type="AlphaFoldDB" id="G8QU81"/>
<organism evidence="1 2">
    <name type="scientific">Sphaerochaeta pleomorpha (strain ATCC BAA-1885 / DSM 22778 / Grapes)</name>
    <dbReference type="NCBI Taxonomy" id="158190"/>
    <lineage>
        <taxon>Bacteria</taxon>
        <taxon>Pseudomonadati</taxon>
        <taxon>Spirochaetota</taxon>
        <taxon>Spirochaetia</taxon>
        <taxon>Spirochaetales</taxon>
        <taxon>Sphaerochaetaceae</taxon>
        <taxon>Sphaerochaeta</taxon>
    </lineage>
</organism>